<evidence type="ECO:0000256" key="2">
    <source>
        <dbReference type="ARBA" id="ARBA00022741"/>
    </source>
</evidence>
<comment type="function">
    <text evidence="7">Negatively regulates transcription of bacterial ribonucleotide reductase nrd genes and operons by binding to NrdR-boxes.</text>
</comment>
<evidence type="ECO:0000256" key="4">
    <source>
        <dbReference type="ARBA" id="ARBA00023015"/>
    </source>
</evidence>
<evidence type="ECO:0000313" key="10">
    <source>
        <dbReference type="Proteomes" id="UP000178349"/>
    </source>
</evidence>
<dbReference type="Pfam" id="PF03477">
    <property type="entry name" value="ATP-cone"/>
    <property type="match status" value="1"/>
</dbReference>
<keyword evidence="7" id="KW-0863">Zinc-finger</keyword>
<evidence type="ECO:0000256" key="6">
    <source>
        <dbReference type="ARBA" id="ARBA00023163"/>
    </source>
</evidence>
<comment type="cofactor">
    <cofactor evidence="7">
        <name>Zn(2+)</name>
        <dbReference type="ChEBI" id="CHEBI:29105"/>
    </cofactor>
    <text evidence="7">Binds 1 zinc ion.</text>
</comment>
<proteinExistence type="inferred from homology"/>
<evidence type="ECO:0000256" key="7">
    <source>
        <dbReference type="HAMAP-Rule" id="MF_00440"/>
    </source>
</evidence>
<dbReference type="InterPro" id="IPR003796">
    <property type="entry name" value="RNR_NrdR-like"/>
</dbReference>
<comment type="caution">
    <text evidence="9">The sequence shown here is derived from an EMBL/GenBank/DDBJ whole genome shotgun (WGS) entry which is preliminary data.</text>
</comment>
<keyword evidence="5 7" id="KW-0238">DNA-binding</keyword>
<keyword evidence="7" id="KW-0862">Zinc</keyword>
<keyword evidence="1 7" id="KW-0678">Repressor</keyword>
<dbReference type="EMBL" id="MFQW01000006">
    <property type="protein sequence ID" value="OGH86671.1"/>
    <property type="molecule type" value="Genomic_DNA"/>
</dbReference>
<keyword evidence="4 7" id="KW-0805">Transcription regulation</keyword>
<dbReference type="InterPro" id="IPR055173">
    <property type="entry name" value="NrdR-like_N"/>
</dbReference>
<feature type="zinc finger region" evidence="7">
    <location>
        <begin position="3"/>
        <end position="34"/>
    </location>
</feature>
<dbReference type="GO" id="GO:0045892">
    <property type="term" value="P:negative regulation of DNA-templated transcription"/>
    <property type="evidence" value="ECO:0007669"/>
    <property type="project" value="UniProtKB-UniRule"/>
</dbReference>
<keyword evidence="7" id="KW-0479">Metal-binding</keyword>
<comment type="similarity">
    <text evidence="7">Belongs to the NrdR family.</text>
</comment>
<gene>
    <name evidence="7" type="primary">nrdR</name>
    <name evidence="9" type="ORF">A2493_01795</name>
</gene>
<dbReference type="PROSITE" id="PS51161">
    <property type="entry name" value="ATP_CONE"/>
    <property type="match status" value="1"/>
</dbReference>
<evidence type="ECO:0000256" key="1">
    <source>
        <dbReference type="ARBA" id="ARBA00022491"/>
    </source>
</evidence>
<sequence length="147" mass="17476">MQCPVCNSKETKVVDSRLTQDGFAVRRRRECIKCQYRFSTMEEMELLDIIVVKNDGKREAYSRIKIEKGIMQSLSKRPFLQENFDRMIHNIERDIQKRNKKEIASTEIGEIVMKHLKKFDKIAYIRFASIYRAFEDVSTFKKEVNSL</sequence>
<dbReference type="InterPro" id="IPR005144">
    <property type="entry name" value="ATP-cone_dom"/>
</dbReference>
<feature type="domain" description="ATP-cone" evidence="8">
    <location>
        <begin position="49"/>
        <end position="139"/>
    </location>
</feature>
<dbReference type="Proteomes" id="UP000178349">
    <property type="component" value="Unassembled WGS sequence"/>
</dbReference>
<dbReference type="PANTHER" id="PTHR30455">
    <property type="entry name" value="TRANSCRIPTIONAL REPRESSOR NRDR"/>
    <property type="match status" value="1"/>
</dbReference>
<dbReference type="HAMAP" id="MF_00440">
    <property type="entry name" value="NrdR"/>
    <property type="match status" value="1"/>
</dbReference>
<reference evidence="9 10" key="1">
    <citation type="journal article" date="2016" name="Nat. Commun.">
        <title>Thousands of microbial genomes shed light on interconnected biogeochemical processes in an aquifer system.</title>
        <authorList>
            <person name="Anantharaman K."/>
            <person name="Brown C.T."/>
            <person name="Hug L.A."/>
            <person name="Sharon I."/>
            <person name="Castelle C.J."/>
            <person name="Probst A.J."/>
            <person name="Thomas B.C."/>
            <person name="Singh A."/>
            <person name="Wilkins M.J."/>
            <person name="Karaoz U."/>
            <person name="Brodie E.L."/>
            <person name="Williams K.H."/>
            <person name="Hubbard S.S."/>
            <person name="Banfield J.F."/>
        </authorList>
    </citation>
    <scope>NUCLEOTIDE SEQUENCE [LARGE SCALE GENOMIC DNA]</scope>
</reference>
<dbReference type="PANTHER" id="PTHR30455:SF2">
    <property type="entry name" value="TRANSCRIPTIONAL REPRESSOR NRDR"/>
    <property type="match status" value="1"/>
</dbReference>
<dbReference type="NCBIfam" id="TIGR00244">
    <property type="entry name" value="transcriptional regulator NrdR"/>
    <property type="match status" value="1"/>
</dbReference>
<evidence type="ECO:0000256" key="5">
    <source>
        <dbReference type="ARBA" id="ARBA00023125"/>
    </source>
</evidence>
<protein>
    <recommendedName>
        <fullName evidence="7">Transcriptional repressor NrdR</fullName>
    </recommendedName>
</protein>
<name>A0A1F6NRV0_9BACT</name>
<dbReference type="AlphaFoldDB" id="A0A1F6NRV0"/>
<evidence type="ECO:0000256" key="3">
    <source>
        <dbReference type="ARBA" id="ARBA00022840"/>
    </source>
</evidence>
<dbReference type="GO" id="GO:0003677">
    <property type="term" value="F:DNA binding"/>
    <property type="evidence" value="ECO:0007669"/>
    <property type="project" value="UniProtKB-KW"/>
</dbReference>
<evidence type="ECO:0000259" key="8">
    <source>
        <dbReference type="PROSITE" id="PS51161"/>
    </source>
</evidence>
<dbReference type="Pfam" id="PF22811">
    <property type="entry name" value="Zn_ribbon_NrdR"/>
    <property type="match status" value="1"/>
</dbReference>
<dbReference type="GO" id="GO:0005524">
    <property type="term" value="F:ATP binding"/>
    <property type="evidence" value="ECO:0007669"/>
    <property type="project" value="UniProtKB-UniRule"/>
</dbReference>
<dbReference type="GO" id="GO:0008270">
    <property type="term" value="F:zinc ion binding"/>
    <property type="evidence" value="ECO:0007669"/>
    <property type="project" value="UniProtKB-UniRule"/>
</dbReference>
<accession>A0A1F6NRV0</accession>
<evidence type="ECO:0000313" key="9">
    <source>
        <dbReference type="EMBL" id="OGH86671.1"/>
    </source>
</evidence>
<keyword evidence="3 7" id="KW-0067">ATP-binding</keyword>
<keyword evidence="2 7" id="KW-0547">Nucleotide-binding</keyword>
<keyword evidence="6 7" id="KW-0804">Transcription</keyword>
<organism evidence="9 10">
    <name type="scientific">Candidatus Magasanikbacteria bacterium RIFOXYC12_FULL_33_11</name>
    <dbReference type="NCBI Taxonomy" id="1798701"/>
    <lineage>
        <taxon>Bacteria</taxon>
        <taxon>Candidatus Magasanikiibacteriota</taxon>
    </lineage>
</organism>